<dbReference type="InterPro" id="IPR002187">
    <property type="entry name" value="N-reg_PII"/>
</dbReference>
<evidence type="ECO:0000313" key="2">
    <source>
        <dbReference type="Proteomes" id="UP000180254"/>
    </source>
</evidence>
<name>A0A1S1V8F6_9FIRM</name>
<protein>
    <recommendedName>
        <fullName evidence="3">Nitrogen regulatory protein P-II</fullName>
    </recommendedName>
</protein>
<keyword evidence="2" id="KW-1185">Reference proteome</keyword>
<gene>
    <name evidence="1" type="ORF">EUAN_06670</name>
</gene>
<dbReference type="Proteomes" id="UP000180254">
    <property type="component" value="Unassembled WGS sequence"/>
</dbReference>
<dbReference type="AlphaFoldDB" id="A0A1S1V8F6"/>
<organism evidence="1 2">
    <name type="scientific">Andreesenia angusta</name>
    <dbReference type="NCBI Taxonomy" id="39480"/>
    <lineage>
        <taxon>Bacteria</taxon>
        <taxon>Bacillati</taxon>
        <taxon>Bacillota</taxon>
        <taxon>Tissierellia</taxon>
        <taxon>Tissierellales</taxon>
        <taxon>Gottschalkiaceae</taxon>
        <taxon>Andreesenia</taxon>
    </lineage>
</organism>
<dbReference type="PROSITE" id="PS51343">
    <property type="entry name" value="PII_GLNB_DOM"/>
    <property type="match status" value="1"/>
</dbReference>
<dbReference type="RefSeq" id="WP_071061690.1">
    <property type="nucleotide sequence ID" value="NZ_MKIE01000002.1"/>
</dbReference>
<dbReference type="InterPro" id="IPR011322">
    <property type="entry name" value="N-reg_PII-like_a/b"/>
</dbReference>
<dbReference type="GO" id="GO:0030234">
    <property type="term" value="F:enzyme regulator activity"/>
    <property type="evidence" value="ECO:0007669"/>
    <property type="project" value="InterPro"/>
</dbReference>
<dbReference type="Gene3D" id="3.30.70.120">
    <property type="match status" value="1"/>
</dbReference>
<accession>A0A1S1V8F6</accession>
<dbReference type="EMBL" id="MKIE01000002">
    <property type="protein sequence ID" value="OHW62883.1"/>
    <property type="molecule type" value="Genomic_DNA"/>
</dbReference>
<dbReference type="InterPro" id="IPR015867">
    <property type="entry name" value="N-reg_PII/ATP_PRibTrfase_C"/>
</dbReference>
<proteinExistence type="predicted"/>
<evidence type="ECO:0000313" key="1">
    <source>
        <dbReference type="EMBL" id="OHW62883.1"/>
    </source>
</evidence>
<sequence length="221" mass="24034">MINLGACPSYSLNIVVVNYGLGSKVISIAKESGITGGTVVLGRTSSKNAILKFLELSDCRKEVVFILSKDNHEEIFLDSLGEKLELDTPGNGFAISTSIDRVVGTHYCKNSNEMLGRRDGNMGNYDSMFVIVDRGDANDVVELASEAGASETVILNGRGAGVHETSKIFALDIEQEKEIVLILVEKEKTQNVCELIRSKFEIDRPGKGIMFIQSVDRVCGI</sequence>
<dbReference type="Pfam" id="PF00543">
    <property type="entry name" value="P-II"/>
    <property type="match status" value="1"/>
</dbReference>
<reference evidence="1 2" key="1">
    <citation type="submission" date="2016-09" db="EMBL/GenBank/DDBJ databases">
        <title>Genome sequence of Eubacterium angustum.</title>
        <authorList>
            <person name="Poehlein A."/>
            <person name="Daniel R."/>
        </authorList>
    </citation>
    <scope>NUCLEOTIDE SEQUENCE [LARGE SCALE GENOMIC DNA]</scope>
    <source>
        <strain evidence="1 2">DSM 1989</strain>
    </source>
</reference>
<dbReference type="OrthoDB" id="9803021at2"/>
<evidence type="ECO:0008006" key="3">
    <source>
        <dbReference type="Google" id="ProtNLM"/>
    </source>
</evidence>
<comment type="caution">
    <text evidence="1">The sequence shown here is derived from an EMBL/GenBank/DDBJ whole genome shotgun (WGS) entry which is preliminary data.</text>
</comment>
<dbReference type="STRING" id="39480.EUAN_06670"/>
<dbReference type="GO" id="GO:0006808">
    <property type="term" value="P:regulation of nitrogen utilization"/>
    <property type="evidence" value="ECO:0007669"/>
    <property type="project" value="InterPro"/>
</dbReference>
<dbReference type="SUPFAM" id="SSF54913">
    <property type="entry name" value="GlnB-like"/>
    <property type="match status" value="2"/>
</dbReference>